<comment type="caution">
    <text evidence="2">The sequence shown here is derived from an EMBL/GenBank/DDBJ whole genome shotgun (WGS) entry which is preliminary data.</text>
</comment>
<dbReference type="AlphaFoldDB" id="A0A2R6R134"/>
<evidence type="ECO:0000313" key="2">
    <source>
        <dbReference type="EMBL" id="PSS18938.1"/>
    </source>
</evidence>
<dbReference type="STRING" id="98765.A0A2R6R134"/>
<feature type="transmembrane region" description="Helical" evidence="1">
    <location>
        <begin position="63"/>
        <end position="85"/>
    </location>
</feature>
<proteinExistence type="predicted"/>
<name>A0A2R6R134_9APHY</name>
<dbReference type="EMBL" id="MLYV02000283">
    <property type="protein sequence ID" value="PSS18938.1"/>
    <property type="molecule type" value="Genomic_DNA"/>
</dbReference>
<protein>
    <submittedName>
        <fullName evidence="2">Uncharacterized protein</fullName>
    </submittedName>
</protein>
<evidence type="ECO:0000256" key="1">
    <source>
        <dbReference type="SAM" id="Phobius"/>
    </source>
</evidence>
<keyword evidence="1" id="KW-1133">Transmembrane helix</keyword>
<gene>
    <name evidence="2" type="ORF">PHLCEN_2v3154</name>
</gene>
<evidence type="ECO:0000313" key="3">
    <source>
        <dbReference type="Proteomes" id="UP000186601"/>
    </source>
</evidence>
<organism evidence="2 3">
    <name type="scientific">Hermanssonia centrifuga</name>
    <dbReference type="NCBI Taxonomy" id="98765"/>
    <lineage>
        <taxon>Eukaryota</taxon>
        <taxon>Fungi</taxon>
        <taxon>Dikarya</taxon>
        <taxon>Basidiomycota</taxon>
        <taxon>Agaricomycotina</taxon>
        <taxon>Agaricomycetes</taxon>
        <taxon>Polyporales</taxon>
        <taxon>Meruliaceae</taxon>
        <taxon>Hermanssonia</taxon>
    </lineage>
</organism>
<accession>A0A2R6R134</accession>
<sequence>MFFRVRAVFYHSTPTVVAFALLWMATVGAALTAPFALQGGIITVQAGSSVIQIPEATVQRFAVSSYAMTAVYDALVVVAITYQLFFSRLRATPASEATGVSPKPVISYLKSLIRGEGLGKMSKTLLQTGLLYYFATVGMNTVALISVISPFVPVVNSMFAPPSVAITNIMTCRVYRQVKLGVLLQYPADVDTTTTQLLSSMRNRAWGILKLGDRSTSGEDGYDHGIELSEFTSDA</sequence>
<reference evidence="2 3" key="1">
    <citation type="submission" date="2018-02" db="EMBL/GenBank/DDBJ databases">
        <title>Genome sequence of the basidiomycete white-rot fungus Phlebia centrifuga.</title>
        <authorList>
            <person name="Granchi Z."/>
            <person name="Peng M."/>
            <person name="de Vries R.P."/>
            <person name="Hilden K."/>
            <person name="Makela M.R."/>
            <person name="Grigoriev I."/>
            <person name="Riley R."/>
        </authorList>
    </citation>
    <scope>NUCLEOTIDE SEQUENCE [LARGE SCALE GENOMIC DNA]</scope>
    <source>
        <strain evidence="2 3">FBCC195</strain>
    </source>
</reference>
<dbReference type="OrthoDB" id="3230658at2759"/>
<keyword evidence="3" id="KW-1185">Reference proteome</keyword>
<feature type="transmembrane region" description="Helical" evidence="1">
    <location>
        <begin position="130"/>
        <end position="152"/>
    </location>
</feature>
<dbReference type="Proteomes" id="UP000186601">
    <property type="component" value="Unassembled WGS sequence"/>
</dbReference>
<keyword evidence="1" id="KW-0812">Transmembrane</keyword>
<keyword evidence="1" id="KW-0472">Membrane</keyword>